<dbReference type="InterPro" id="IPR020449">
    <property type="entry name" value="Tscrpt_reg_AraC-type_HTH"/>
</dbReference>
<dbReference type="Gene3D" id="1.10.10.60">
    <property type="entry name" value="Homeodomain-like"/>
    <property type="match status" value="1"/>
</dbReference>
<dbReference type="PANTHER" id="PTHR46796:SF6">
    <property type="entry name" value="ARAC SUBFAMILY"/>
    <property type="match status" value="1"/>
</dbReference>
<feature type="domain" description="HTH araC/xylS-type" evidence="4">
    <location>
        <begin position="174"/>
        <end position="275"/>
    </location>
</feature>
<keyword evidence="1" id="KW-0805">Transcription regulation</keyword>
<sequence length="285" mass="31007">MVVSEAAPTALPRTARPVGDMSTDLAGHPVRLVARDSGEYLFIGVHGGVAPCLRLPAEIALAPGDICFYDAHQPTSLDFPEVFRAKVFLVPRTSLGLSETVLHGLSRSPVTRGSRLGALLSPFLSGLADSTAHSEPAVSEALVRDGVNLLATAAAEQLRGAEPRSCCAELSLLSRILDHIELHLVEADLSPEMIADANYISVRYLHKLFQEQGLTVRRWIHRRRLEECRRELLRHGGSQRTIAAVAGRWGFISASHFSRLFRAAYGMSPREWRETSGRGTQGTGG</sequence>
<dbReference type="PROSITE" id="PS01124">
    <property type="entry name" value="HTH_ARAC_FAMILY_2"/>
    <property type="match status" value="1"/>
</dbReference>
<evidence type="ECO:0000256" key="1">
    <source>
        <dbReference type="ARBA" id="ARBA00023015"/>
    </source>
</evidence>
<evidence type="ECO:0000256" key="3">
    <source>
        <dbReference type="ARBA" id="ARBA00023163"/>
    </source>
</evidence>
<dbReference type="InterPro" id="IPR035418">
    <property type="entry name" value="AraC-bd_2"/>
</dbReference>
<dbReference type="EMBL" id="VDEQ01000032">
    <property type="protein sequence ID" value="MQS34711.1"/>
    <property type="molecule type" value="Genomic_DNA"/>
</dbReference>
<comment type="caution">
    <text evidence="5">The sequence shown here is derived from an EMBL/GenBank/DDBJ whole genome shotgun (WGS) entry which is preliminary data.</text>
</comment>
<keyword evidence="6" id="KW-1185">Reference proteome</keyword>
<keyword evidence="2" id="KW-0238">DNA-binding</keyword>
<dbReference type="Proteomes" id="UP000460558">
    <property type="component" value="Unassembled WGS sequence"/>
</dbReference>
<evidence type="ECO:0000256" key="2">
    <source>
        <dbReference type="ARBA" id="ARBA00023125"/>
    </source>
</evidence>
<dbReference type="InterPro" id="IPR009057">
    <property type="entry name" value="Homeodomain-like_sf"/>
</dbReference>
<name>A0ABW9NN22_9ACTN</name>
<dbReference type="InterPro" id="IPR050204">
    <property type="entry name" value="AraC_XylS_family_regulators"/>
</dbReference>
<dbReference type="SMART" id="SM00342">
    <property type="entry name" value="HTH_ARAC"/>
    <property type="match status" value="1"/>
</dbReference>
<accession>A0ABW9NN22</accession>
<keyword evidence="3" id="KW-0804">Transcription</keyword>
<dbReference type="PRINTS" id="PR00032">
    <property type="entry name" value="HTHARAC"/>
</dbReference>
<proteinExistence type="predicted"/>
<evidence type="ECO:0000259" key="4">
    <source>
        <dbReference type="PROSITE" id="PS01124"/>
    </source>
</evidence>
<protein>
    <submittedName>
        <fullName evidence="5">Helix-turn-helix domain-containing protein</fullName>
    </submittedName>
</protein>
<dbReference type="InterPro" id="IPR018060">
    <property type="entry name" value="HTH_AraC"/>
</dbReference>
<organism evidence="5 6">
    <name type="scientific">Streptomyces katsurahamanus</name>
    <dbReference type="NCBI Taxonomy" id="2577098"/>
    <lineage>
        <taxon>Bacteria</taxon>
        <taxon>Bacillati</taxon>
        <taxon>Actinomycetota</taxon>
        <taxon>Actinomycetes</taxon>
        <taxon>Kitasatosporales</taxon>
        <taxon>Streptomycetaceae</taxon>
        <taxon>Streptomyces</taxon>
    </lineage>
</organism>
<gene>
    <name evidence="5" type="ORF">FFZ77_03470</name>
</gene>
<evidence type="ECO:0000313" key="6">
    <source>
        <dbReference type="Proteomes" id="UP000460558"/>
    </source>
</evidence>
<dbReference type="PANTHER" id="PTHR46796">
    <property type="entry name" value="HTH-TYPE TRANSCRIPTIONAL ACTIVATOR RHAS-RELATED"/>
    <property type="match status" value="1"/>
</dbReference>
<dbReference type="Pfam" id="PF12833">
    <property type="entry name" value="HTH_18"/>
    <property type="match status" value="1"/>
</dbReference>
<reference evidence="5 6" key="1">
    <citation type="submission" date="2019-06" db="EMBL/GenBank/DDBJ databases">
        <title>Comparative genomics and metabolomics analyses of clavulanic acid producing Streptomyces species provides insight into specialized metabolism and evolution of beta-lactam biosynthetic gene clusters.</title>
        <authorList>
            <person name="Moore M.A."/>
            <person name="Cruz-Morales P."/>
            <person name="Barona Gomez F."/>
            <person name="Kapil T."/>
        </authorList>
    </citation>
    <scope>NUCLEOTIDE SEQUENCE [LARGE SCALE GENOMIC DNA]</scope>
    <source>
        <strain evidence="5 6">T-272</strain>
    </source>
</reference>
<dbReference type="Pfam" id="PF14525">
    <property type="entry name" value="AraC_binding_2"/>
    <property type="match status" value="1"/>
</dbReference>
<evidence type="ECO:0000313" key="5">
    <source>
        <dbReference type="EMBL" id="MQS34711.1"/>
    </source>
</evidence>
<dbReference type="SUPFAM" id="SSF46689">
    <property type="entry name" value="Homeodomain-like"/>
    <property type="match status" value="1"/>
</dbReference>